<keyword evidence="2" id="KW-1185">Reference proteome</keyword>
<evidence type="ECO:0000313" key="1">
    <source>
        <dbReference type="EMBL" id="GEO39348.1"/>
    </source>
</evidence>
<dbReference type="SMART" id="SM00028">
    <property type="entry name" value="TPR"/>
    <property type="match status" value="4"/>
</dbReference>
<organism evidence="1 2">
    <name type="scientific">Skermanella aerolata</name>
    <dbReference type="NCBI Taxonomy" id="393310"/>
    <lineage>
        <taxon>Bacteria</taxon>
        <taxon>Pseudomonadati</taxon>
        <taxon>Pseudomonadota</taxon>
        <taxon>Alphaproteobacteria</taxon>
        <taxon>Rhodospirillales</taxon>
        <taxon>Azospirillaceae</taxon>
        <taxon>Skermanella</taxon>
    </lineage>
</organism>
<dbReference type="Gene3D" id="1.25.40.10">
    <property type="entry name" value="Tetratricopeptide repeat domain"/>
    <property type="match status" value="2"/>
</dbReference>
<proteinExistence type="predicted"/>
<dbReference type="GO" id="GO:0035269">
    <property type="term" value="P:protein O-linked glycosylation via mannose"/>
    <property type="evidence" value="ECO:0007669"/>
    <property type="project" value="TreeGrafter"/>
</dbReference>
<dbReference type="PANTHER" id="PTHR44216:SF3">
    <property type="entry name" value="PROTEIN O-MANNOSYL-TRANSFERASE TMTC2"/>
    <property type="match status" value="1"/>
</dbReference>
<dbReference type="Pfam" id="PF13432">
    <property type="entry name" value="TPR_16"/>
    <property type="match status" value="2"/>
</dbReference>
<dbReference type="InterPro" id="IPR019734">
    <property type="entry name" value="TPR_rpt"/>
</dbReference>
<gene>
    <name evidence="1" type="ORF">SAE02_34960</name>
</gene>
<dbReference type="SUPFAM" id="SSF48452">
    <property type="entry name" value="TPR-like"/>
    <property type="match status" value="1"/>
</dbReference>
<dbReference type="GO" id="GO:0000030">
    <property type="term" value="F:mannosyltransferase activity"/>
    <property type="evidence" value="ECO:0007669"/>
    <property type="project" value="TreeGrafter"/>
</dbReference>
<dbReference type="AlphaFoldDB" id="A0A512DS83"/>
<evidence type="ECO:0000313" key="2">
    <source>
        <dbReference type="Proteomes" id="UP000321523"/>
    </source>
</evidence>
<protein>
    <submittedName>
        <fullName evidence="1">Uncharacterized protein</fullName>
    </submittedName>
</protein>
<accession>A0A512DS83</accession>
<dbReference type="InterPro" id="IPR011990">
    <property type="entry name" value="TPR-like_helical_dom_sf"/>
</dbReference>
<dbReference type="InterPro" id="IPR029058">
    <property type="entry name" value="AB_hydrolase_fold"/>
</dbReference>
<dbReference type="PANTHER" id="PTHR44216">
    <property type="entry name" value="PROTEIN O-MANNOSYL-TRANSFERASE TMTC2"/>
    <property type="match status" value="1"/>
</dbReference>
<dbReference type="Proteomes" id="UP000321523">
    <property type="component" value="Unassembled WGS sequence"/>
</dbReference>
<reference evidence="1 2" key="1">
    <citation type="submission" date="2019-07" db="EMBL/GenBank/DDBJ databases">
        <title>Whole genome shotgun sequence of Skermanella aerolata NBRC 106429.</title>
        <authorList>
            <person name="Hosoyama A."/>
            <person name="Uohara A."/>
            <person name="Ohji S."/>
            <person name="Ichikawa N."/>
        </authorList>
    </citation>
    <scope>NUCLEOTIDE SEQUENCE [LARGE SCALE GENOMIC DNA]</scope>
    <source>
        <strain evidence="1 2">NBRC 106429</strain>
    </source>
</reference>
<sequence length="433" mass="47099">MDRPAADGVEWYKLERCPGSDRLVIVFSHINEKPGRFSFYGTFRDIAVNKLFVNIPGNRWYQDGIPGLGDGIEATADGIRIVMQEVAPRSVMCVGNSMGAYAALLFGTLVNADHVLAIGPETLLKLPGSRSRAYIGSRPDTGFDDLLPYLGLPSAGRKTDIIFGESDLIDVQCARRVAHLEGVNVRSLRGVGHEVPAMLHRFEAWKPLVDGYVRDGTLPSTLPLEGGLFRAGDAADALLDGRRLKGEGMMKEARARLRRCLVLYPDADAAHDDIGLIDQHEGAFIKAEAAHRRALRLAPDRAIYHLHLGMALARQGRDEEAEATLTTALSDASGSAAVHHQLGLLYAGQGRHGRAEAAQRAAIASAPRHAHFHHHLALALDAQGRFEEGLAAHAEARSLNPHNPELARCLIEAERRSGADRQGRWGEVGFFAQ</sequence>
<comment type="caution">
    <text evidence="1">The sequence shown here is derived from an EMBL/GenBank/DDBJ whole genome shotgun (WGS) entry which is preliminary data.</text>
</comment>
<dbReference type="EMBL" id="BJYZ01000015">
    <property type="protein sequence ID" value="GEO39348.1"/>
    <property type="molecule type" value="Genomic_DNA"/>
</dbReference>
<dbReference type="RefSeq" id="WP_169789369.1">
    <property type="nucleotide sequence ID" value="NZ_BJYZ01000015.1"/>
</dbReference>
<dbReference type="InterPro" id="IPR052384">
    <property type="entry name" value="TMTC_O-mannosyltransferase"/>
</dbReference>
<dbReference type="SUPFAM" id="SSF53474">
    <property type="entry name" value="alpha/beta-Hydrolases"/>
    <property type="match status" value="1"/>
</dbReference>
<name>A0A512DS83_9PROT</name>
<dbReference type="Gene3D" id="3.40.50.1820">
    <property type="entry name" value="alpha/beta hydrolase"/>
    <property type="match status" value="1"/>
</dbReference>